<proteinExistence type="predicted"/>
<dbReference type="EMBL" id="JADIXZ010000004">
    <property type="protein sequence ID" value="MBK6300670.1"/>
    <property type="molecule type" value="Genomic_DNA"/>
</dbReference>
<organism evidence="1 2">
    <name type="scientific">Candidatus Phosphoribacter hodrii</name>
    <dbReference type="NCBI Taxonomy" id="2953743"/>
    <lineage>
        <taxon>Bacteria</taxon>
        <taxon>Bacillati</taxon>
        <taxon>Actinomycetota</taxon>
        <taxon>Actinomycetes</taxon>
        <taxon>Micrococcales</taxon>
        <taxon>Dermatophilaceae</taxon>
        <taxon>Candidatus Phosphoribacter</taxon>
    </lineage>
</organism>
<dbReference type="AlphaFoldDB" id="A0A934X574"/>
<sequence>MSVRPDYPQVKANHERAQQLITQQWGSLYQFALPIYGVRLRTGVTVDEVVWSIQALASWDMREEHIRLSPPRYADPIDGADRPHCSRASMIYLAGAVENLDGSLLSLEDLYRRTPVAVPGWPVG</sequence>
<gene>
    <name evidence="1" type="ORF">IPF40_06315</name>
</gene>
<dbReference type="Proteomes" id="UP000718281">
    <property type="component" value="Unassembled WGS sequence"/>
</dbReference>
<evidence type="ECO:0000313" key="2">
    <source>
        <dbReference type="Proteomes" id="UP000718281"/>
    </source>
</evidence>
<evidence type="ECO:0000313" key="1">
    <source>
        <dbReference type="EMBL" id="MBK6300670.1"/>
    </source>
</evidence>
<comment type="caution">
    <text evidence="1">The sequence shown here is derived from an EMBL/GenBank/DDBJ whole genome shotgun (WGS) entry which is preliminary data.</text>
</comment>
<protein>
    <submittedName>
        <fullName evidence="1">Uncharacterized protein</fullName>
    </submittedName>
</protein>
<accession>A0A934X574</accession>
<reference evidence="1 2" key="1">
    <citation type="submission" date="2020-10" db="EMBL/GenBank/DDBJ databases">
        <title>Connecting structure to function with the recovery of over 1000 high-quality activated sludge metagenome-assembled genomes encoding full-length rRNA genes using long-read sequencing.</title>
        <authorList>
            <person name="Singleton C.M."/>
            <person name="Petriglieri F."/>
            <person name="Kristensen J.M."/>
            <person name="Kirkegaard R.H."/>
            <person name="Michaelsen T.Y."/>
            <person name="Andersen M.H."/>
            <person name="Karst S.M."/>
            <person name="Dueholm M.S."/>
            <person name="Nielsen P.H."/>
            <person name="Albertsen M."/>
        </authorList>
    </citation>
    <scope>NUCLEOTIDE SEQUENCE [LARGE SCALE GENOMIC DNA]</scope>
    <source>
        <strain evidence="1">AalE_18-Q3-R2-46_BAT3C.188</strain>
    </source>
</reference>
<name>A0A934X574_9MICO</name>